<evidence type="ECO:0000313" key="2">
    <source>
        <dbReference type="EMBL" id="MFI9119799.1"/>
    </source>
</evidence>
<sequence length="110" mass="11608">MKSVSHWGCVSVVVLVLVTAGVWIGLVGRDMILDEPPALCGSRIMEEGQTCERYSRSTGETTDSFGAEEAANSQNTAKDVFGWIVVAVGGTLALAGGALVVMAVKYREDD</sequence>
<evidence type="ECO:0000313" key="3">
    <source>
        <dbReference type="Proteomes" id="UP001614391"/>
    </source>
</evidence>
<evidence type="ECO:0000256" key="1">
    <source>
        <dbReference type="SAM" id="Phobius"/>
    </source>
</evidence>
<organism evidence="2 3">
    <name type="scientific">Streptomyces bikiniensis</name>
    <dbReference type="NCBI Taxonomy" id="1896"/>
    <lineage>
        <taxon>Bacteria</taxon>
        <taxon>Bacillati</taxon>
        <taxon>Actinomycetota</taxon>
        <taxon>Actinomycetes</taxon>
        <taxon>Kitasatosporales</taxon>
        <taxon>Streptomycetaceae</taxon>
        <taxon>Streptomyces</taxon>
    </lineage>
</organism>
<keyword evidence="1" id="KW-0472">Membrane</keyword>
<evidence type="ECO:0008006" key="4">
    <source>
        <dbReference type="Google" id="ProtNLM"/>
    </source>
</evidence>
<keyword evidence="1" id="KW-0812">Transmembrane</keyword>
<dbReference type="Proteomes" id="UP001614391">
    <property type="component" value="Unassembled WGS sequence"/>
</dbReference>
<feature type="transmembrane region" description="Helical" evidence="1">
    <location>
        <begin position="7"/>
        <end position="26"/>
    </location>
</feature>
<comment type="caution">
    <text evidence="2">The sequence shown here is derived from an EMBL/GenBank/DDBJ whole genome shotgun (WGS) entry which is preliminary data.</text>
</comment>
<proteinExistence type="predicted"/>
<keyword evidence="3" id="KW-1185">Reference proteome</keyword>
<dbReference type="EMBL" id="JBITYT010000004">
    <property type="protein sequence ID" value="MFI9119799.1"/>
    <property type="molecule type" value="Genomic_DNA"/>
</dbReference>
<dbReference type="RefSeq" id="WP_399613123.1">
    <property type="nucleotide sequence ID" value="NZ_JBITYT010000004.1"/>
</dbReference>
<gene>
    <name evidence="2" type="ORF">ACIGW0_10460</name>
</gene>
<reference evidence="2 3" key="1">
    <citation type="submission" date="2024-10" db="EMBL/GenBank/DDBJ databases">
        <title>The Natural Products Discovery Center: Release of the First 8490 Sequenced Strains for Exploring Actinobacteria Biosynthetic Diversity.</title>
        <authorList>
            <person name="Kalkreuter E."/>
            <person name="Kautsar S.A."/>
            <person name="Yang D."/>
            <person name="Bader C.D."/>
            <person name="Teijaro C.N."/>
            <person name="Fluegel L."/>
            <person name="Davis C.M."/>
            <person name="Simpson J.R."/>
            <person name="Lauterbach L."/>
            <person name="Steele A.D."/>
            <person name="Gui C."/>
            <person name="Meng S."/>
            <person name="Li G."/>
            <person name="Viehrig K."/>
            <person name="Ye F."/>
            <person name="Su P."/>
            <person name="Kiefer A.F."/>
            <person name="Nichols A."/>
            <person name="Cepeda A.J."/>
            <person name="Yan W."/>
            <person name="Fan B."/>
            <person name="Jiang Y."/>
            <person name="Adhikari A."/>
            <person name="Zheng C.-J."/>
            <person name="Schuster L."/>
            <person name="Cowan T.M."/>
            <person name="Smanski M.J."/>
            <person name="Chevrette M.G."/>
            <person name="De Carvalho L.P.S."/>
            <person name="Shen B."/>
        </authorList>
    </citation>
    <scope>NUCLEOTIDE SEQUENCE [LARGE SCALE GENOMIC DNA]</scope>
    <source>
        <strain evidence="2 3">NPDC053346</strain>
    </source>
</reference>
<feature type="transmembrane region" description="Helical" evidence="1">
    <location>
        <begin position="80"/>
        <end position="104"/>
    </location>
</feature>
<name>A0ABW8CQF1_STRBI</name>
<accession>A0ABW8CQF1</accession>
<protein>
    <recommendedName>
        <fullName evidence="4">Integral membrane protein</fullName>
    </recommendedName>
</protein>
<keyword evidence="1" id="KW-1133">Transmembrane helix</keyword>